<dbReference type="EMBL" id="FXYE01000002">
    <property type="protein sequence ID" value="SMX43928.1"/>
    <property type="molecule type" value="Genomic_DNA"/>
</dbReference>
<keyword evidence="6" id="KW-1003">Cell membrane</keyword>
<evidence type="ECO:0000256" key="2">
    <source>
        <dbReference type="ARBA" id="ARBA00007165"/>
    </source>
</evidence>
<dbReference type="PANTHER" id="PTHR23427">
    <property type="entry name" value="SURFEIT LOCUS PROTEIN"/>
    <property type="match status" value="1"/>
</dbReference>
<accession>A0A238KMJ7</accession>
<dbReference type="CDD" id="cd06662">
    <property type="entry name" value="SURF1"/>
    <property type="match status" value="1"/>
</dbReference>
<evidence type="ECO:0000313" key="7">
    <source>
        <dbReference type="EMBL" id="SMX43928.1"/>
    </source>
</evidence>
<keyword evidence="4 6" id="KW-1133">Transmembrane helix</keyword>
<protein>
    <recommendedName>
        <fullName evidence="6">SURF1-like protein</fullName>
    </recommendedName>
</protein>
<evidence type="ECO:0000256" key="6">
    <source>
        <dbReference type="RuleBase" id="RU363076"/>
    </source>
</evidence>
<evidence type="ECO:0000313" key="8">
    <source>
        <dbReference type="Proteomes" id="UP000202922"/>
    </source>
</evidence>
<dbReference type="InterPro" id="IPR045214">
    <property type="entry name" value="Surf1/Surf4"/>
</dbReference>
<keyword evidence="5 6" id="KW-0472">Membrane</keyword>
<dbReference type="Proteomes" id="UP000202922">
    <property type="component" value="Unassembled WGS sequence"/>
</dbReference>
<feature type="transmembrane region" description="Helical" evidence="6">
    <location>
        <begin position="7"/>
        <end position="27"/>
    </location>
</feature>
<evidence type="ECO:0000256" key="3">
    <source>
        <dbReference type="ARBA" id="ARBA00022692"/>
    </source>
</evidence>
<dbReference type="PANTHER" id="PTHR23427:SF2">
    <property type="entry name" value="SURFEIT LOCUS PROTEIN 1"/>
    <property type="match status" value="1"/>
</dbReference>
<comment type="subcellular location">
    <subcellularLocation>
        <location evidence="6">Cell membrane</location>
        <topology evidence="6">Multi-pass membrane protein</topology>
    </subcellularLocation>
    <subcellularLocation>
        <location evidence="1">Membrane</location>
    </subcellularLocation>
</comment>
<proteinExistence type="inferred from homology"/>
<sequence>MTRRMILPFLFGIFGMAILIGLGVWQLQRLEWKEAVLADIDSRIGSAPVAIPAMPDPDADRYLPVEAVGTFIGEELRVLASVKLVGAGHRLVSAFETDGRRVLVDRGFLPLQTDAGTRPDGAVTVVGNIHWPDEIDGFTPAPDLENNLWFARDVAAMANALGTEPVLIIARDITPRSAAITPMPVNSAGIPNDHLSYAITWFSLAFVWLGMTALLLWRIRRKTD</sequence>
<comment type="similarity">
    <text evidence="2 6">Belongs to the SURF1 family.</text>
</comment>
<keyword evidence="8" id="KW-1185">Reference proteome</keyword>
<organism evidence="7 8">
    <name type="scientific">Actibacterium lipolyticum</name>
    <dbReference type="NCBI Taxonomy" id="1524263"/>
    <lineage>
        <taxon>Bacteria</taxon>
        <taxon>Pseudomonadati</taxon>
        <taxon>Pseudomonadota</taxon>
        <taxon>Alphaproteobacteria</taxon>
        <taxon>Rhodobacterales</taxon>
        <taxon>Roseobacteraceae</taxon>
        <taxon>Actibacterium</taxon>
    </lineage>
</organism>
<feature type="transmembrane region" description="Helical" evidence="6">
    <location>
        <begin position="195"/>
        <end position="217"/>
    </location>
</feature>
<gene>
    <name evidence="7" type="ORF">COL8621_02413</name>
</gene>
<dbReference type="RefSeq" id="WP_093968545.1">
    <property type="nucleotide sequence ID" value="NZ_FXYE01000002.1"/>
</dbReference>
<evidence type="ECO:0000256" key="1">
    <source>
        <dbReference type="ARBA" id="ARBA00004370"/>
    </source>
</evidence>
<keyword evidence="3 6" id="KW-0812">Transmembrane</keyword>
<evidence type="ECO:0000256" key="5">
    <source>
        <dbReference type="ARBA" id="ARBA00023136"/>
    </source>
</evidence>
<reference evidence="8" key="1">
    <citation type="submission" date="2017-05" db="EMBL/GenBank/DDBJ databases">
        <authorList>
            <person name="Rodrigo-Torres L."/>
            <person name="Arahal R. D."/>
            <person name="Lucena T."/>
        </authorList>
    </citation>
    <scope>NUCLEOTIDE SEQUENCE [LARGE SCALE GENOMIC DNA]</scope>
    <source>
        <strain evidence="8">CECT 8621</strain>
    </source>
</reference>
<dbReference type="InterPro" id="IPR002994">
    <property type="entry name" value="Surf1/Shy1"/>
</dbReference>
<dbReference type="GO" id="GO:0005886">
    <property type="term" value="C:plasma membrane"/>
    <property type="evidence" value="ECO:0007669"/>
    <property type="project" value="UniProtKB-SubCell"/>
</dbReference>
<dbReference type="AlphaFoldDB" id="A0A238KMJ7"/>
<dbReference type="PROSITE" id="PS50895">
    <property type="entry name" value="SURF1"/>
    <property type="match status" value="1"/>
</dbReference>
<dbReference type="OrthoDB" id="6079986at2"/>
<dbReference type="Pfam" id="PF02104">
    <property type="entry name" value="SURF1"/>
    <property type="match status" value="1"/>
</dbReference>
<evidence type="ECO:0000256" key="4">
    <source>
        <dbReference type="ARBA" id="ARBA00022989"/>
    </source>
</evidence>
<name>A0A238KMJ7_9RHOB</name>